<dbReference type="GeneID" id="7827262"/>
<feature type="transmembrane region" description="Helical" evidence="10">
    <location>
        <begin position="107"/>
        <end position="127"/>
    </location>
</feature>
<dbReference type="STRING" id="312017.I7M0R4"/>
<evidence type="ECO:0000256" key="2">
    <source>
        <dbReference type="ARBA" id="ARBA00009140"/>
    </source>
</evidence>
<dbReference type="KEGG" id="tet:TTHERM_00141010"/>
<feature type="transmembrane region" description="Helical" evidence="10">
    <location>
        <begin position="43"/>
        <end position="64"/>
    </location>
</feature>
<keyword evidence="4 10" id="KW-0489">Methyltransferase</keyword>
<evidence type="ECO:0000256" key="8">
    <source>
        <dbReference type="ARBA" id="ARBA00022989"/>
    </source>
</evidence>
<evidence type="ECO:0000256" key="7">
    <source>
        <dbReference type="ARBA" id="ARBA00022692"/>
    </source>
</evidence>
<keyword evidence="5" id="KW-0808">Transferase</keyword>
<comment type="similarity">
    <text evidence="2 10">Belongs to the class VI-like SAM-binding methyltransferase superfamily. Isoprenylcysteine carboxyl methyltransferase family.</text>
</comment>
<keyword evidence="6 10" id="KW-0949">S-adenosyl-L-methionine</keyword>
<keyword evidence="9 10" id="KW-0472">Membrane</keyword>
<evidence type="ECO:0000256" key="3">
    <source>
        <dbReference type="ARBA" id="ARBA00012151"/>
    </source>
</evidence>
<feature type="transmembrane region" description="Helical" evidence="10">
    <location>
        <begin position="76"/>
        <end position="100"/>
    </location>
</feature>
<dbReference type="EC" id="2.1.1.100" evidence="3 10"/>
<dbReference type="GO" id="GO:0004671">
    <property type="term" value="F:protein C-terminal S-isoprenylcysteine carboxyl O-methyltransferase activity"/>
    <property type="evidence" value="ECO:0007669"/>
    <property type="project" value="UniProtKB-EC"/>
</dbReference>
<protein>
    <recommendedName>
        <fullName evidence="3 10">Protein-S-isoprenylcysteine O-methyltransferase</fullName>
        <ecNumber evidence="3 10">2.1.1.100</ecNumber>
    </recommendedName>
</protein>
<comment type="catalytic activity">
    <reaction evidence="10">
        <text>[protein]-C-terminal S-[(2E,6E)-farnesyl]-L-cysteine + S-adenosyl-L-methionine = [protein]-C-terminal S-[(2E,6E)-farnesyl]-L-cysteine methyl ester + S-adenosyl-L-homocysteine</text>
        <dbReference type="Rhea" id="RHEA:21672"/>
        <dbReference type="Rhea" id="RHEA-COMP:12125"/>
        <dbReference type="Rhea" id="RHEA-COMP:12126"/>
        <dbReference type="ChEBI" id="CHEBI:57856"/>
        <dbReference type="ChEBI" id="CHEBI:59789"/>
        <dbReference type="ChEBI" id="CHEBI:90510"/>
        <dbReference type="ChEBI" id="CHEBI:90511"/>
        <dbReference type="EC" id="2.1.1.100"/>
    </reaction>
</comment>
<keyword evidence="7 10" id="KW-0812">Transmembrane</keyword>
<keyword evidence="10" id="KW-0256">Endoplasmic reticulum</keyword>
<feature type="transmembrane region" description="Helical" evidence="10">
    <location>
        <begin position="177"/>
        <end position="197"/>
    </location>
</feature>
<feature type="transmembrane region" description="Helical" evidence="10">
    <location>
        <begin position="16"/>
        <end position="36"/>
    </location>
</feature>
<evidence type="ECO:0000256" key="6">
    <source>
        <dbReference type="ARBA" id="ARBA00022691"/>
    </source>
</evidence>
<dbReference type="EMBL" id="GG662793">
    <property type="protein sequence ID" value="EAR90793.3"/>
    <property type="molecule type" value="Genomic_DNA"/>
</dbReference>
<feature type="transmembrane region" description="Helical" evidence="10">
    <location>
        <begin position="236"/>
        <end position="261"/>
    </location>
</feature>
<organism evidence="11 12">
    <name type="scientific">Tetrahymena thermophila (strain SB210)</name>
    <dbReference type="NCBI Taxonomy" id="312017"/>
    <lineage>
        <taxon>Eukaryota</taxon>
        <taxon>Sar</taxon>
        <taxon>Alveolata</taxon>
        <taxon>Ciliophora</taxon>
        <taxon>Intramacronucleata</taxon>
        <taxon>Oligohymenophorea</taxon>
        <taxon>Hymenostomatida</taxon>
        <taxon>Tetrahymenina</taxon>
        <taxon>Tetrahymenidae</taxon>
        <taxon>Tetrahymena</taxon>
    </lineage>
</organism>
<dbReference type="OrthoDB" id="422086at2759"/>
<gene>
    <name evidence="11" type="ORF">TTHERM_00141010</name>
</gene>
<dbReference type="GO" id="GO:0005789">
    <property type="term" value="C:endoplasmic reticulum membrane"/>
    <property type="evidence" value="ECO:0007669"/>
    <property type="project" value="UniProtKB-SubCell"/>
</dbReference>
<comment type="subcellular location">
    <subcellularLocation>
        <location evidence="10">Endoplasmic reticulum membrane</location>
        <topology evidence="10">Multi-pass membrane protein</topology>
    </subcellularLocation>
    <subcellularLocation>
        <location evidence="1">Membrane</location>
        <topology evidence="1">Multi-pass membrane protein</topology>
    </subcellularLocation>
</comment>
<evidence type="ECO:0000256" key="5">
    <source>
        <dbReference type="ARBA" id="ARBA00022679"/>
    </source>
</evidence>
<evidence type="ECO:0000256" key="1">
    <source>
        <dbReference type="ARBA" id="ARBA00004141"/>
    </source>
</evidence>
<dbReference type="PROSITE" id="PS51564">
    <property type="entry name" value="SAM_ICMT"/>
    <property type="match status" value="1"/>
</dbReference>
<dbReference type="AlphaFoldDB" id="I7M0R4"/>
<evidence type="ECO:0000256" key="9">
    <source>
        <dbReference type="ARBA" id="ARBA00023136"/>
    </source>
</evidence>
<keyword evidence="8 10" id="KW-1133">Transmembrane helix</keyword>
<dbReference type="InterPro" id="IPR007269">
    <property type="entry name" value="ICMT_MeTrfase"/>
</dbReference>
<keyword evidence="12" id="KW-1185">Reference proteome</keyword>
<dbReference type="PANTHER" id="PTHR12714">
    <property type="entry name" value="PROTEIN-S ISOPRENYLCYSTEINE O-METHYLTRANSFERASE"/>
    <property type="match status" value="1"/>
</dbReference>
<dbReference type="Proteomes" id="UP000009168">
    <property type="component" value="Unassembled WGS sequence"/>
</dbReference>
<dbReference type="eggNOG" id="KOG2628">
    <property type="taxonomic scope" value="Eukaryota"/>
</dbReference>
<accession>I7M0R4</accession>
<dbReference type="GO" id="GO:0032259">
    <property type="term" value="P:methylation"/>
    <property type="evidence" value="ECO:0007669"/>
    <property type="project" value="UniProtKB-KW"/>
</dbReference>
<evidence type="ECO:0000313" key="11">
    <source>
        <dbReference type="EMBL" id="EAR90793.3"/>
    </source>
</evidence>
<name>I7M0R4_TETTS</name>
<sequence>MEVNKETKKVLNQASQTASCVVIIAYFIGLVLPNFINQFQLSIINYAISTIIGIILFYCFFYLFENSFSRMYSQTRYFHFYLTSFIFGQITQWAFCTIILQKDYFLLSLKFFLLNNIVFHLGEFYFVCLSHPKDLAWKSFLINHSPAYNIAFVVALLEYILGVFFPNFIIFYFHDKFFIIMIGVFFSIFGHFMRISAQQTAKSNFNHLVQNQKSDDHVLVTHGVYSFSRHPSYLGFFSYSLGGQIILGNLFCFFAYAFVLYKFFLYRIVQEEHYLVKFFGQQYIDYSKIVPIRIPFMEYAIHKVFKCDDDDD</sequence>
<evidence type="ECO:0000256" key="10">
    <source>
        <dbReference type="RuleBase" id="RU362022"/>
    </source>
</evidence>
<dbReference type="PANTHER" id="PTHR12714:SF9">
    <property type="entry name" value="PROTEIN-S-ISOPRENYLCYSTEINE O-METHYLTRANSFERASE"/>
    <property type="match status" value="1"/>
</dbReference>
<reference evidence="12" key="1">
    <citation type="journal article" date="2006" name="PLoS Biol.">
        <title>Macronuclear genome sequence of the ciliate Tetrahymena thermophila, a model eukaryote.</title>
        <authorList>
            <person name="Eisen J.A."/>
            <person name="Coyne R.S."/>
            <person name="Wu M."/>
            <person name="Wu D."/>
            <person name="Thiagarajan M."/>
            <person name="Wortman J.R."/>
            <person name="Badger J.H."/>
            <person name="Ren Q."/>
            <person name="Amedeo P."/>
            <person name="Jones K.M."/>
            <person name="Tallon L.J."/>
            <person name="Delcher A.L."/>
            <person name="Salzberg S.L."/>
            <person name="Silva J.C."/>
            <person name="Haas B.J."/>
            <person name="Majoros W.H."/>
            <person name="Farzad M."/>
            <person name="Carlton J.M."/>
            <person name="Smith R.K. Jr."/>
            <person name="Garg J."/>
            <person name="Pearlman R.E."/>
            <person name="Karrer K.M."/>
            <person name="Sun L."/>
            <person name="Manning G."/>
            <person name="Elde N.C."/>
            <person name="Turkewitz A.P."/>
            <person name="Asai D.J."/>
            <person name="Wilkes D.E."/>
            <person name="Wang Y."/>
            <person name="Cai H."/>
            <person name="Collins K."/>
            <person name="Stewart B.A."/>
            <person name="Lee S.R."/>
            <person name="Wilamowska K."/>
            <person name="Weinberg Z."/>
            <person name="Ruzzo W.L."/>
            <person name="Wloga D."/>
            <person name="Gaertig J."/>
            <person name="Frankel J."/>
            <person name="Tsao C.-C."/>
            <person name="Gorovsky M.A."/>
            <person name="Keeling P.J."/>
            <person name="Waller R.F."/>
            <person name="Patron N.J."/>
            <person name="Cherry J.M."/>
            <person name="Stover N.A."/>
            <person name="Krieger C.J."/>
            <person name="del Toro C."/>
            <person name="Ryder H.F."/>
            <person name="Williamson S.C."/>
            <person name="Barbeau R.A."/>
            <person name="Hamilton E.P."/>
            <person name="Orias E."/>
        </authorList>
    </citation>
    <scope>NUCLEOTIDE SEQUENCE [LARGE SCALE GENOMIC DNA]</scope>
    <source>
        <strain evidence="12">SB210</strain>
    </source>
</reference>
<dbReference type="InterPro" id="IPR025770">
    <property type="entry name" value="PPMT_MeTrfase"/>
</dbReference>
<dbReference type="InParanoid" id="I7M0R4"/>
<evidence type="ECO:0000313" key="12">
    <source>
        <dbReference type="Proteomes" id="UP000009168"/>
    </source>
</evidence>
<dbReference type="RefSeq" id="XP_001011038.3">
    <property type="nucleotide sequence ID" value="XM_001011038.3"/>
</dbReference>
<evidence type="ECO:0000256" key="4">
    <source>
        <dbReference type="ARBA" id="ARBA00022603"/>
    </source>
</evidence>
<proteinExistence type="inferred from homology"/>
<dbReference type="Gene3D" id="1.20.120.1630">
    <property type="match status" value="1"/>
</dbReference>
<dbReference type="Pfam" id="PF04140">
    <property type="entry name" value="ICMT"/>
    <property type="match status" value="1"/>
</dbReference>
<feature type="transmembrane region" description="Helical" evidence="10">
    <location>
        <begin position="147"/>
        <end position="170"/>
    </location>
</feature>